<gene>
    <name evidence="2" type="ORF">GGQ90_005695</name>
</gene>
<dbReference type="PANTHER" id="PTHR43968">
    <property type="match status" value="1"/>
</dbReference>
<dbReference type="AlphaFoldDB" id="A0A7W6LWX5"/>
<reference evidence="2 3" key="1">
    <citation type="submission" date="2020-08" db="EMBL/GenBank/DDBJ databases">
        <title>Genomic Encyclopedia of Type Strains, Phase IV (KMG-IV): sequencing the most valuable type-strain genomes for metagenomic binning, comparative biology and taxonomic classification.</title>
        <authorList>
            <person name="Goeker M."/>
        </authorList>
    </citation>
    <scope>NUCLEOTIDE SEQUENCE [LARGE SCALE GENOMIC DNA]</scope>
    <source>
        <strain evidence="2 3">DSM 19371</strain>
    </source>
</reference>
<dbReference type="PROSITE" id="PS50404">
    <property type="entry name" value="GST_NTER"/>
    <property type="match status" value="1"/>
</dbReference>
<dbReference type="InterPro" id="IPR050983">
    <property type="entry name" value="GST_Omega/HSP26"/>
</dbReference>
<dbReference type="EMBL" id="JACIEU010000055">
    <property type="protein sequence ID" value="MBB4151881.1"/>
    <property type="molecule type" value="Genomic_DNA"/>
</dbReference>
<dbReference type="InterPro" id="IPR004045">
    <property type="entry name" value="Glutathione_S-Trfase_N"/>
</dbReference>
<dbReference type="Gene3D" id="3.40.30.10">
    <property type="entry name" value="Glutaredoxin"/>
    <property type="match status" value="1"/>
</dbReference>
<dbReference type="CDD" id="cd03196">
    <property type="entry name" value="GST_C_5"/>
    <property type="match status" value="1"/>
</dbReference>
<dbReference type="GO" id="GO:0016740">
    <property type="term" value="F:transferase activity"/>
    <property type="evidence" value="ECO:0007669"/>
    <property type="project" value="UniProtKB-KW"/>
</dbReference>
<feature type="domain" description="GST N-terminal" evidence="1">
    <location>
        <begin position="3"/>
        <end position="82"/>
    </location>
</feature>
<dbReference type="InterPro" id="IPR036249">
    <property type="entry name" value="Thioredoxin-like_sf"/>
</dbReference>
<dbReference type="SUPFAM" id="SSF47616">
    <property type="entry name" value="GST C-terminal domain-like"/>
    <property type="match status" value="1"/>
</dbReference>
<protein>
    <submittedName>
        <fullName evidence="2">Glutathione S-transferase</fullName>
    </submittedName>
</protein>
<evidence type="ECO:0000313" key="3">
    <source>
        <dbReference type="Proteomes" id="UP000590524"/>
    </source>
</evidence>
<accession>A0A7W6LWX5</accession>
<dbReference type="Proteomes" id="UP000590524">
    <property type="component" value="Unassembled WGS sequence"/>
</dbReference>
<dbReference type="InterPro" id="IPR036282">
    <property type="entry name" value="Glutathione-S-Trfase_C_sf"/>
</dbReference>
<dbReference type="GO" id="GO:0005737">
    <property type="term" value="C:cytoplasm"/>
    <property type="evidence" value="ECO:0007669"/>
    <property type="project" value="TreeGrafter"/>
</dbReference>
<evidence type="ECO:0000313" key="2">
    <source>
        <dbReference type="EMBL" id="MBB4151881.1"/>
    </source>
</evidence>
<sequence length="204" mass="22712">MADAPILYSFRRCPYAMRARLALLVSGQAVAHREILLRAKPAAMLAASPKGTVPVLVLPDGRVIDESLEIMRWALEPHDPEAWLAGDDAALIATNDGPFKRHLDRYKYAERHGSDPIAHRTEAAELLDALDARLKDQAQLCGARRTLTDMAIFPFVRQFAAVEPDWFAAQPWSALREWLAGHLASELFARAMVRHPLWVEADAG</sequence>
<keyword evidence="3" id="KW-1185">Reference proteome</keyword>
<proteinExistence type="predicted"/>
<dbReference type="Pfam" id="PF13417">
    <property type="entry name" value="GST_N_3"/>
    <property type="match status" value="1"/>
</dbReference>
<dbReference type="SUPFAM" id="SSF52833">
    <property type="entry name" value="Thioredoxin-like"/>
    <property type="match status" value="1"/>
</dbReference>
<keyword evidence="2" id="KW-0808">Transferase</keyword>
<dbReference type="Pfam" id="PF13410">
    <property type="entry name" value="GST_C_2"/>
    <property type="match status" value="1"/>
</dbReference>
<evidence type="ECO:0000259" key="1">
    <source>
        <dbReference type="PROSITE" id="PS50404"/>
    </source>
</evidence>
<comment type="caution">
    <text evidence="2">The sequence shown here is derived from an EMBL/GenBank/DDBJ whole genome shotgun (WGS) entry which is preliminary data.</text>
</comment>
<dbReference type="RefSeq" id="WP_188084548.1">
    <property type="nucleotide sequence ID" value="NZ_JACIEU010000055.1"/>
</dbReference>
<name>A0A7W6LWX5_9SPHN</name>
<organism evidence="2 3">
    <name type="scientific">Sphingobium scionense</name>
    <dbReference type="NCBI Taxonomy" id="1404341"/>
    <lineage>
        <taxon>Bacteria</taxon>
        <taxon>Pseudomonadati</taxon>
        <taxon>Pseudomonadota</taxon>
        <taxon>Alphaproteobacteria</taxon>
        <taxon>Sphingomonadales</taxon>
        <taxon>Sphingomonadaceae</taxon>
        <taxon>Sphingobium</taxon>
    </lineage>
</organism>
<dbReference type="Gene3D" id="1.20.1050.10">
    <property type="match status" value="1"/>
</dbReference>
<dbReference type="CDD" id="cd03060">
    <property type="entry name" value="GST_N_Omega_like"/>
    <property type="match status" value="1"/>
</dbReference>
<dbReference type="PANTHER" id="PTHR43968:SF6">
    <property type="entry name" value="GLUTATHIONE S-TRANSFERASE OMEGA"/>
    <property type="match status" value="1"/>
</dbReference>